<dbReference type="PANTHER" id="PTHR46749:SF1">
    <property type="entry name" value="COMPLEX III ASSEMBLY FACTOR LYRM7"/>
    <property type="match status" value="1"/>
</dbReference>
<dbReference type="CDD" id="cd20267">
    <property type="entry name" value="Complex1_LYR_LYRM7"/>
    <property type="match status" value="1"/>
</dbReference>
<keyword evidence="6" id="KW-0496">Mitochondrion</keyword>
<dbReference type="AlphaFoldDB" id="A0A9W8HH48"/>
<evidence type="ECO:0000256" key="5">
    <source>
        <dbReference type="ARBA" id="ARBA00022946"/>
    </source>
</evidence>
<comment type="subunit">
    <text evidence="3">Interacts with RIP1.</text>
</comment>
<dbReference type="Pfam" id="PF05347">
    <property type="entry name" value="Complex1_LYR"/>
    <property type="match status" value="1"/>
</dbReference>
<feature type="domain" description="Complex 1 LYR protein" evidence="9">
    <location>
        <begin position="4"/>
        <end position="60"/>
    </location>
</feature>
<evidence type="ECO:0000256" key="6">
    <source>
        <dbReference type="ARBA" id="ARBA00023128"/>
    </source>
</evidence>
<evidence type="ECO:0000256" key="2">
    <source>
        <dbReference type="ARBA" id="ARBA00009949"/>
    </source>
</evidence>
<evidence type="ECO:0000313" key="10">
    <source>
        <dbReference type="EMBL" id="KAJ2785057.1"/>
    </source>
</evidence>
<dbReference type="InterPro" id="IPR045298">
    <property type="entry name" value="Complex1_LYR_LYRM7"/>
</dbReference>
<evidence type="ECO:0000256" key="7">
    <source>
        <dbReference type="ARBA" id="ARBA00023186"/>
    </source>
</evidence>
<reference evidence="10" key="1">
    <citation type="submission" date="2022-07" db="EMBL/GenBank/DDBJ databases">
        <title>Phylogenomic reconstructions and comparative analyses of Kickxellomycotina fungi.</title>
        <authorList>
            <person name="Reynolds N.K."/>
            <person name="Stajich J.E."/>
            <person name="Barry K."/>
            <person name="Grigoriev I.V."/>
            <person name="Crous P."/>
            <person name="Smith M.E."/>
        </authorList>
    </citation>
    <scope>NUCLEOTIDE SEQUENCE</scope>
    <source>
        <strain evidence="10">NBRC 105414</strain>
    </source>
</reference>
<dbReference type="PANTHER" id="PTHR46749">
    <property type="entry name" value="COMPLEX III ASSEMBLY FACTOR LYRM7"/>
    <property type="match status" value="1"/>
</dbReference>
<comment type="subcellular location">
    <subcellularLocation>
        <location evidence="1">Mitochondrion matrix</location>
    </subcellularLocation>
</comment>
<evidence type="ECO:0000256" key="8">
    <source>
        <dbReference type="ARBA" id="ARBA00025268"/>
    </source>
</evidence>
<evidence type="ECO:0000313" key="11">
    <source>
        <dbReference type="Proteomes" id="UP001140217"/>
    </source>
</evidence>
<dbReference type="EMBL" id="JANBUL010000016">
    <property type="protein sequence ID" value="KAJ2785057.1"/>
    <property type="molecule type" value="Genomic_DNA"/>
</dbReference>
<dbReference type="GO" id="GO:0005759">
    <property type="term" value="C:mitochondrial matrix"/>
    <property type="evidence" value="ECO:0007669"/>
    <property type="project" value="UniProtKB-SubCell"/>
</dbReference>
<gene>
    <name evidence="10" type="ORF">H4R18_000765</name>
</gene>
<comment type="caution">
    <text evidence="10">The sequence shown here is derived from an EMBL/GenBank/DDBJ whole genome shotgun (WGS) entry which is preliminary data.</text>
</comment>
<evidence type="ECO:0000256" key="4">
    <source>
        <dbReference type="ARBA" id="ARBA00015108"/>
    </source>
</evidence>
<comment type="function">
    <text evidence="8">Assembly factor required for Rieske Fe-S protein RIP1 incorporation into the cytochrome b-c1 (CIII) complex. Functions as a chaperone, binding to this subunit within the mitochondrial matrix and stabilizing it prior to its translocation and insertion into the late CIII dimeric intermediate within the mitochondrial inner membrane. Modulates the mitochondrial matrix zinc pool.</text>
</comment>
<evidence type="ECO:0000256" key="3">
    <source>
        <dbReference type="ARBA" id="ARBA00011589"/>
    </source>
</evidence>
<comment type="similarity">
    <text evidence="2">Belongs to the complex I LYR family. MZM1 subfamily.</text>
</comment>
<accession>A0A9W8HH48</accession>
<proteinExistence type="inferred from homology"/>
<sequence length="112" mass="13430">MSAREVRTAFRRLLKTQRLRFAEDNTMIAAAREQTRREFEQNRGLESARDIEKKLKHARNVEEVIRRYVVQAPRSDEREDTYKIKFTPEHALRDRHPILIKSSLKDKPLKDE</sequence>
<evidence type="ECO:0000259" key="9">
    <source>
        <dbReference type="Pfam" id="PF05347"/>
    </source>
</evidence>
<dbReference type="InterPro" id="IPR050435">
    <property type="entry name" value="MZM1/LYRM7"/>
</dbReference>
<keyword evidence="5" id="KW-0809">Transit peptide</keyword>
<dbReference type="OrthoDB" id="529194at2759"/>
<protein>
    <recommendedName>
        <fullName evidence="4">Mitochondrial zinc maintenance protein 1, mitochondrial</fullName>
    </recommendedName>
</protein>
<keyword evidence="7" id="KW-0143">Chaperone</keyword>
<dbReference type="GO" id="GO:0044183">
    <property type="term" value="F:protein folding chaperone"/>
    <property type="evidence" value="ECO:0007669"/>
    <property type="project" value="TreeGrafter"/>
</dbReference>
<dbReference type="GO" id="GO:0034551">
    <property type="term" value="P:mitochondrial respiratory chain complex III assembly"/>
    <property type="evidence" value="ECO:0007669"/>
    <property type="project" value="InterPro"/>
</dbReference>
<dbReference type="InterPro" id="IPR008011">
    <property type="entry name" value="Complex1_LYR_dom"/>
</dbReference>
<evidence type="ECO:0000256" key="1">
    <source>
        <dbReference type="ARBA" id="ARBA00004305"/>
    </source>
</evidence>
<dbReference type="Proteomes" id="UP001140217">
    <property type="component" value="Unassembled WGS sequence"/>
</dbReference>
<name>A0A9W8HH48_9FUNG</name>
<keyword evidence="11" id="KW-1185">Reference proteome</keyword>
<organism evidence="10 11">
    <name type="scientific">Coemansia javaensis</name>
    <dbReference type="NCBI Taxonomy" id="2761396"/>
    <lineage>
        <taxon>Eukaryota</taxon>
        <taxon>Fungi</taxon>
        <taxon>Fungi incertae sedis</taxon>
        <taxon>Zoopagomycota</taxon>
        <taxon>Kickxellomycotina</taxon>
        <taxon>Kickxellomycetes</taxon>
        <taxon>Kickxellales</taxon>
        <taxon>Kickxellaceae</taxon>
        <taxon>Coemansia</taxon>
    </lineage>
</organism>